<dbReference type="InterPro" id="IPR057037">
    <property type="entry name" value="TPR_rep_actino"/>
</dbReference>
<reference evidence="2 3" key="1">
    <citation type="submission" date="2017-02" db="EMBL/GenBank/DDBJ databases">
        <title>The new phylogeny of genus Mycobacterium.</title>
        <authorList>
            <person name="Tortoli E."/>
            <person name="Trovato A."/>
            <person name="Cirillo D.M."/>
        </authorList>
    </citation>
    <scope>NUCLEOTIDE SEQUENCE [LARGE SCALE GENOMIC DNA]</scope>
    <source>
        <strain evidence="2 3">DSM 45230</strain>
    </source>
</reference>
<comment type="caution">
    <text evidence="2">The sequence shown here is derived from an EMBL/GenBank/DDBJ whole genome shotgun (WGS) entry which is preliminary data.</text>
</comment>
<feature type="domain" description="TPR repeat" evidence="1">
    <location>
        <begin position="17"/>
        <end position="88"/>
    </location>
</feature>
<dbReference type="Pfam" id="PF23275">
    <property type="entry name" value="TPR_23"/>
    <property type="match status" value="1"/>
</dbReference>
<evidence type="ECO:0000259" key="1">
    <source>
        <dbReference type="Pfam" id="PF23275"/>
    </source>
</evidence>
<protein>
    <recommendedName>
        <fullName evidence="1">TPR repeat domain-containing protein</fullName>
    </recommendedName>
</protein>
<dbReference type="EMBL" id="MVHD01000011">
    <property type="protein sequence ID" value="OQZ91289.1"/>
    <property type="molecule type" value="Genomic_DNA"/>
</dbReference>
<proteinExistence type="predicted"/>
<evidence type="ECO:0000313" key="3">
    <source>
        <dbReference type="Proteomes" id="UP000192319"/>
    </source>
</evidence>
<name>A0ABX3RBH8_9MYCO</name>
<dbReference type="Proteomes" id="UP000192319">
    <property type="component" value="Unassembled WGS sequence"/>
</dbReference>
<keyword evidence="3" id="KW-1185">Reference proteome</keyword>
<accession>A0ABX3RBH8</accession>
<gene>
    <name evidence="2" type="ORF">BST11_09450</name>
</gene>
<organism evidence="2 3">
    <name type="scientific">Mycobacterium alsense</name>
    <dbReference type="NCBI Taxonomy" id="324058"/>
    <lineage>
        <taxon>Bacteria</taxon>
        <taxon>Bacillati</taxon>
        <taxon>Actinomycetota</taxon>
        <taxon>Actinomycetes</taxon>
        <taxon>Mycobacteriales</taxon>
        <taxon>Mycobacteriaceae</taxon>
        <taxon>Mycobacterium</taxon>
    </lineage>
</organism>
<sequence length="149" mass="16459">MQVTKGALDHMHSIRNGYSLILTQDWSRNTFDPTVESVFWAAGRDHQAVNWIVNQQGLCDQSTQDFLHNITHHAWSDGGDAAGSLFSWTKDAAGPEAQIAGQTDQTHAAHLGQHSHELLDLPGHHTLADGTVIPHMQHQYDTVTQIPNP</sequence>
<evidence type="ECO:0000313" key="2">
    <source>
        <dbReference type="EMBL" id="OQZ91289.1"/>
    </source>
</evidence>